<dbReference type="AlphaFoldDB" id="A0A8H7XI58"/>
<organism evidence="2">
    <name type="scientific">Psilocybe cubensis</name>
    <name type="common">Psychedelic mushroom</name>
    <name type="synonym">Stropharia cubensis</name>
    <dbReference type="NCBI Taxonomy" id="181762"/>
    <lineage>
        <taxon>Eukaryota</taxon>
        <taxon>Fungi</taxon>
        <taxon>Dikarya</taxon>
        <taxon>Basidiomycota</taxon>
        <taxon>Agaricomycotina</taxon>
        <taxon>Agaricomycetes</taxon>
        <taxon>Agaricomycetidae</taxon>
        <taxon>Agaricales</taxon>
        <taxon>Agaricineae</taxon>
        <taxon>Strophariaceae</taxon>
        <taxon>Psilocybe</taxon>
    </lineage>
</organism>
<dbReference type="OrthoDB" id="2564465at2759"/>
<accession>A0A8H7XI58</accession>
<protein>
    <submittedName>
        <fullName evidence="2">Uncharacterized protein</fullName>
    </submittedName>
</protein>
<sequence>MGGTQSYLSSEAALTALVVAGAIGIGYSQMGATSGATPNTPAVIATEGQATASKKGKKKKQSKAGLSAAGDISEALSASKSESKVPSPPLQRVAASQEVIPGQFDPTPTQTPVQDQSEPSAKPKSKKSKKKAKGKAQADSTADSKNAQPISSSIDYLSETSAQATPPKTAKRQTSTQQSKKQSPPASSSSQLTRPSQQSTASIETDGSWTRVGPPRRGPKATDADSSQLSAEADPTTSDAGITPSVTGNSSPVADRRASSSTEDETFLLNSNVSSRGSGENRRTLAEKLLPKPRKTGVDELRLFYSW</sequence>
<feature type="compositionally biased region" description="Polar residues" evidence="1">
    <location>
        <begin position="106"/>
        <end position="118"/>
    </location>
</feature>
<feature type="compositionally biased region" description="Low complexity" evidence="1">
    <location>
        <begin position="172"/>
        <end position="194"/>
    </location>
</feature>
<feature type="compositionally biased region" description="Polar residues" evidence="1">
    <location>
        <begin position="224"/>
        <end position="252"/>
    </location>
</feature>
<feature type="compositionally biased region" description="Polar residues" evidence="1">
    <location>
        <begin position="195"/>
        <end position="208"/>
    </location>
</feature>
<feature type="region of interest" description="Disordered" evidence="1">
    <location>
        <begin position="47"/>
        <end position="282"/>
    </location>
</feature>
<evidence type="ECO:0000313" key="2">
    <source>
        <dbReference type="EMBL" id="KAG5161905.1"/>
    </source>
</evidence>
<dbReference type="EMBL" id="JAFIQS010000023">
    <property type="protein sequence ID" value="KAG5161905.1"/>
    <property type="molecule type" value="Genomic_DNA"/>
</dbReference>
<reference evidence="2" key="1">
    <citation type="submission" date="2021-02" db="EMBL/GenBank/DDBJ databases">
        <title>Psilocybe cubensis genome.</title>
        <authorList>
            <person name="Mckernan K.J."/>
            <person name="Crawford S."/>
            <person name="Trippe A."/>
            <person name="Kane L.T."/>
            <person name="Mclaughlin S."/>
        </authorList>
    </citation>
    <scope>NUCLEOTIDE SEQUENCE [LARGE SCALE GENOMIC DNA]</scope>
    <source>
        <strain evidence="2">MGC-MH-2018</strain>
    </source>
</reference>
<proteinExistence type="predicted"/>
<gene>
    <name evidence="2" type="ORF">JR316_013193</name>
</gene>
<name>A0A8H7XI58_PSICU</name>
<feature type="compositionally biased region" description="Low complexity" evidence="1">
    <location>
        <begin position="63"/>
        <end position="80"/>
    </location>
</feature>
<feature type="compositionally biased region" description="Polar residues" evidence="1">
    <location>
        <begin position="268"/>
        <end position="278"/>
    </location>
</feature>
<feature type="compositionally biased region" description="Basic residues" evidence="1">
    <location>
        <begin position="123"/>
        <end position="134"/>
    </location>
</feature>
<evidence type="ECO:0000256" key="1">
    <source>
        <dbReference type="SAM" id="MobiDB-lite"/>
    </source>
</evidence>
<feature type="compositionally biased region" description="Polar residues" evidence="1">
    <location>
        <begin position="138"/>
        <end position="166"/>
    </location>
</feature>
<comment type="caution">
    <text evidence="2">The sequence shown here is derived from an EMBL/GenBank/DDBJ whole genome shotgun (WGS) entry which is preliminary data.</text>
</comment>